<dbReference type="EMBL" id="CP043505">
    <property type="protein sequence ID" value="QEO14723.1"/>
    <property type="molecule type" value="Genomic_DNA"/>
</dbReference>
<dbReference type="NCBIfam" id="NF007739">
    <property type="entry name" value="PRK10419.1"/>
    <property type="match status" value="2"/>
</dbReference>
<feature type="compositionally biased region" description="Low complexity" evidence="8">
    <location>
        <begin position="9"/>
        <end position="18"/>
    </location>
</feature>
<dbReference type="PANTHER" id="PTHR43297:SF2">
    <property type="entry name" value="DIPEPTIDE TRANSPORT ATP-BINDING PROTEIN DPPD"/>
    <property type="match status" value="1"/>
</dbReference>
<accession>A0A5C1YF68</accession>
<name>A0A5C1YF68_9MICO</name>
<dbReference type="RefSeq" id="WP_149160742.1">
    <property type="nucleotide sequence ID" value="NZ_CP043505.1"/>
</dbReference>
<evidence type="ECO:0000256" key="8">
    <source>
        <dbReference type="SAM" id="MobiDB-lite"/>
    </source>
</evidence>
<dbReference type="InterPro" id="IPR013563">
    <property type="entry name" value="Oligopep_ABC_C"/>
</dbReference>
<dbReference type="PANTHER" id="PTHR43297">
    <property type="entry name" value="OLIGOPEPTIDE TRANSPORT ATP-BINDING PROTEIN APPD"/>
    <property type="match status" value="1"/>
</dbReference>
<evidence type="ECO:0000256" key="3">
    <source>
        <dbReference type="ARBA" id="ARBA00022448"/>
    </source>
</evidence>
<dbReference type="Gene3D" id="3.40.50.300">
    <property type="entry name" value="P-loop containing nucleotide triphosphate hydrolases"/>
    <property type="match status" value="2"/>
</dbReference>
<reference evidence="10 11" key="1">
    <citation type="submission" date="2019-09" db="EMBL/GenBank/DDBJ databases">
        <title>Genome sequencing of strain KACC 19306.</title>
        <authorList>
            <person name="Heo J."/>
            <person name="Kim S.-J."/>
            <person name="Kim J.-S."/>
            <person name="Hong S.-B."/>
            <person name="Kwon S.-W."/>
        </authorList>
    </citation>
    <scope>NUCLEOTIDE SEQUENCE [LARGE SCALE GENOMIC DNA]</scope>
    <source>
        <strain evidence="10 11">KACC 19306</strain>
    </source>
</reference>
<keyword evidence="6 10" id="KW-0067">ATP-binding</keyword>
<dbReference type="InterPro" id="IPR017871">
    <property type="entry name" value="ABC_transporter-like_CS"/>
</dbReference>
<dbReference type="OrthoDB" id="4008250at2"/>
<dbReference type="SUPFAM" id="SSF52540">
    <property type="entry name" value="P-loop containing nucleoside triphosphate hydrolases"/>
    <property type="match status" value="2"/>
</dbReference>
<evidence type="ECO:0000256" key="5">
    <source>
        <dbReference type="ARBA" id="ARBA00022741"/>
    </source>
</evidence>
<dbReference type="PROSITE" id="PS00211">
    <property type="entry name" value="ABC_TRANSPORTER_1"/>
    <property type="match status" value="2"/>
</dbReference>
<comment type="similarity">
    <text evidence="2">Belongs to the ABC transporter superfamily.</text>
</comment>
<dbReference type="KEGG" id="ail:FLP10_10125"/>
<evidence type="ECO:0000313" key="11">
    <source>
        <dbReference type="Proteomes" id="UP000324678"/>
    </source>
</evidence>
<organism evidence="10 11">
    <name type="scientific">Agromyces intestinalis</name>
    <dbReference type="NCBI Taxonomy" id="2592652"/>
    <lineage>
        <taxon>Bacteria</taxon>
        <taxon>Bacillati</taxon>
        <taxon>Actinomycetota</taxon>
        <taxon>Actinomycetes</taxon>
        <taxon>Micrococcales</taxon>
        <taxon>Microbacteriaceae</taxon>
        <taxon>Agromyces</taxon>
    </lineage>
</organism>
<keyword evidence="5" id="KW-0547">Nucleotide-binding</keyword>
<keyword evidence="3" id="KW-0813">Transport</keyword>
<dbReference type="Pfam" id="PF08352">
    <property type="entry name" value="oligo_HPY"/>
    <property type="match status" value="1"/>
</dbReference>
<comment type="subcellular location">
    <subcellularLocation>
        <location evidence="1">Cell membrane</location>
        <topology evidence="1">Peripheral membrane protein</topology>
    </subcellularLocation>
</comment>
<feature type="region of interest" description="Disordered" evidence="8">
    <location>
        <begin position="1"/>
        <end position="26"/>
    </location>
</feature>
<dbReference type="GO" id="GO:0015833">
    <property type="term" value="P:peptide transport"/>
    <property type="evidence" value="ECO:0007669"/>
    <property type="project" value="InterPro"/>
</dbReference>
<dbReference type="InterPro" id="IPR027417">
    <property type="entry name" value="P-loop_NTPase"/>
</dbReference>
<evidence type="ECO:0000256" key="6">
    <source>
        <dbReference type="ARBA" id="ARBA00022840"/>
    </source>
</evidence>
<sequence>MTLTTDRIAASTAPSTSAGGDPDRGVPALEFDRLSIAYDTGGHDAARVVHEVSLQVPAGSTVALVGQSGSGKSTTALAAAGLLPANGRIESGAVRISGRDVTSLRPRDWRTLRGSAIGYVPQDPLGSLDPVERVGRRVAFALRTHARVPRERVHAATIELLAKVGIRDPERAARAFPHELSGGQLQRVLIAAAIAGRPPLLIADEPTSALDVTVQKTILDLIGELQAELSLSVLFITHDLALAAERADRVVVLTDGRVVDDGTTAEVLGAATSAYTRELFRNAPALAPDKYQVEVGASDADERATAAEPVIEVTDLVKRFPGSESPAVDGVSFAVRPGSVHALVGESGSGKTTIGRAIAGLTPFDSGRIRIGERELGDRDARGPRHGRQVQLVYQNPLAALDPRFTVRRSIEEPLRVHRLGSGRERSQRLAELLDAVALPAALLDRRPRELSGGQRQRVAIARALALEPEILVLDEPTSALDVTVQAQIIDLLMRLRDEQGLTYLFISHDLSLVRQIADEVAVLEHGRLVEQGPAQRVLAAPEHPYTRRLVDAIPKPGVIANA</sequence>
<dbReference type="SMART" id="SM00382">
    <property type="entry name" value="AAA"/>
    <property type="match status" value="2"/>
</dbReference>
<dbReference type="PROSITE" id="PS50893">
    <property type="entry name" value="ABC_TRANSPORTER_2"/>
    <property type="match status" value="2"/>
</dbReference>
<evidence type="ECO:0000256" key="2">
    <source>
        <dbReference type="ARBA" id="ARBA00005417"/>
    </source>
</evidence>
<dbReference type="InterPro" id="IPR050388">
    <property type="entry name" value="ABC_Ni/Peptide_Import"/>
</dbReference>
<dbReference type="NCBIfam" id="NF008453">
    <property type="entry name" value="PRK11308.1"/>
    <property type="match status" value="2"/>
</dbReference>
<keyword evidence="4" id="KW-1003">Cell membrane</keyword>
<dbReference type="GO" id="GO:0016887">
    <property type="term" value="F:ATP hydrolysis activity"/>
    <property type="evidence" value="ECO:0007669"/>
    <property type="project" value="InterPro"/>
</dbReference>
<dbReference type="InterPro" id="IPR003593">
    <property type="entry name" value="AAA+_ATPase"/>
</dbReference>
<evidence type="ECO:0000313" key="10">
    <source>
        <dbReference type="EMBL" id="QEO14723.1"/>
    </source>
</evidence>
<feature type="domain" description="ABC transporter" evidence="9">
    <location>
        <begin position="311"/>
        <end position="551"/>
    </location>
</feature>
<gene>
    <name evidence="10" type="ORF">FLP10_10125</name>
</gene>
<dbReference type="Pfam" id="PF00005">
    <property type="entry name" value="ABC_tran"/>
    <property type="match status" value="2"/>
</dbReference>
<keyword evidence="7" id="KW-0472">Membrane</keyword>
<dbReference type="CDD" id="cd03257">
    <property type="entry name" value="ABC_NikE_OppD_transporters"/>
    <property type="match status" value="2"/>
</dbReference>
<dbReference type="InterPro" id="IPR003439">
    <property type="entry name" value="ABC_transporter-like_ATP-bd"/>
</dbReference>
<dbReference type="AlphaFoldDB" id="A0A5C1YF68"/>
<protein>
    <submittedName>
        <fullName evidence="10">ABC transporter ATP-binding protein</fullName>
    </submittedName>
</protein>
<evidence type="ECO:0000259" key="9">
    <source>
        <dbReference type="PROSITE" id="PS50893"/>
    </source>
</evidence>
<dbReference type="GO" id="GO:0005886">
    <property type="term" value="C:plasma membrane"/>
    <property type="evidence" value="ECO:0007669"/>
    <property type="project" value="UniProtKB-SubCell"/>
</dbReference>
<evidence type="ECO:0000256" key="7">
    <source>
        <dbReference type="ARBA" id="ARBA00023136"/>
    </source>
</evidence>
<dbReference type="GO" id="GO:0005524">
    <property type="term" value="F:ATP binding"/>
    <property type="evidence" value="ECO:0007669"/>
    <property type="project" value="UniProtKB-KW"/>
</dbReference>
<keyword evidence="11" id="KW-1185">Reference proteome</keyword>
<evidence type="ECO:0000256" key="1">
    <source>
        <dbReference type="ARBA" id="ARBA00004202"/>
    </source>
</evidence>
<evidence type="ECO:0000256" key="4">
    <source>
        <dbReference type="ARBA" id="ARBA00022475"/>
    </source>
</evidence>
<proteinExistence type="inferred from homology"/>
<feature type="domain" description="ABC transporter" evidence="9">
    <location>
        <begin position="29"/>
        <end position="280"/>
    </location>
</feature>
<dbReference type="Proteomes" id="UP000324678">
    <property type="component" value="Chromosome"/>
</dbReference>